<feature type="compositionally biased region" description="Polar residues" evidence="2">
    <location>
        <begin position="105"/>
        <end position="125"/>
    </location>
</feature>
<organism evidence="5 6">
    <name type="scientific">Monosporascus cannonballus</name>
    <dbReference type="NCBI Taxonomy" id="155416"/>
    <lineage>
        <taxon>Eukaryota</taxon>
        <taxon>Fungi</taxon>
        <taxon>Dikarya</taxon>
        <taxon>Ascomycota</taxon>
        <taxon>Pezizomycotina</taxon>
        <taxon>Sordariomycetes</taxon>
        <taxon>Xylariomycetidae</taxon>
        <taxon>Xylariales</taxon>
        <taxon>Xylariales incertae sedis</taxon>
        <taxon>Monosporascus</taxon>
    </lineage>
</organism>
<dbReference type="PROSITE" id="PS50404">
    <property type="entry name" value="GST_NTER"/>
    <property type="match status" value="1"/>
</dbReference>
<dbReference type="PANTHER" id="PTHR44051">
    <property type="entry name" value="GLUTATHIONE S-TRANSFERASE-RELATED"/>
    <property type="match status" value="1"/>
</dbReference>
<keyword evidence="6" id="KW-1185">Reference proteome</keyword>
<feature type="region of interest" description="Disordered" evidence="2">
    <location>
        <begin position="1"/>
        <end position="169"/>
    </location>
</feature>
<dbReference type="SUPFAM" id="SSF47616">
    <property type="entry name" value="GST C-terminal domain-like"/>
    <property type="match status" value="1"/>
</dbReference>
<dbReference type="InterPro" id="IPR040079">
    <property type="entry name" value="Glutathione_S-Trfase"/>
</dbReference>
<dbReference type="Gene3D" id="1.20.1050.10">
    <property type="match status" value="1"/>
</dbReference>
<evidence type="ECO:0000259" key="4">
    <source>
        <dbReference type="PROSITE" id="PS50405"/>
    </source>
</evidence>
<feature type="domain" description="GST N-terminal" evidence="3">
    <location>
        <begin position="169"/>
        <end position="255"/>
    </location>
</feature>
<evidence type="ECO:0000256" key="2">
    <source>
        <dbReference type="SAM" id="MobiDB-lite"/>
    </source>
</evidence>
<sequence length="412" mass="46244">MSERANTKKMRDASPTPPGADLYHYHLQQSAREQQQQQQQQGGGSDGGNPDPDEPDNVGSQMYHEYLQREGRLEEQRRRECQGGGGANTFYQQPNVPIVSRPNRPATSTTSIRTGAHSSGSSDSGNPYPDDPVVTHMYHDHLRAERMREDSRRREQQGGSHRPSSGPVKMPLELYHMHLSQSERIVWLLEEMEIPYELKVFYRDPVTALSPDELKALNPAGTAPYLRDTNVSPPVCLSESTAIAAYLLAVYGPQSESETRLDRAPGDPDYAAYLEWFHYANGTLQASLLRQMSLMQATGDPEHAGVRRGLARLEAQLRLVDERLARTGAWLAGERLSAVDCMAVFSLTTMRGFYPLDLAPYPNILRWLRDVADRPAHRRALDKGDDSMEPMIGPTVRKFTEFPGLKAVLEKF</sequence>
<dbReference type="SFLD" id="SFLDS00019">
    <property type="entry name" value="Glutathione_Transferase_(cytos"/>
    <property type="match status" value="1"/>
</dbReference>
<dbReference type="CDD" id="cd03046">
    <property type="entry name" value="GST_N_GTT1_like"/>
    <property type="match status" value="1"/>
</dbReference>
<comment type="similarity">
    <text evidence="1">Belongs to the GST superfamily.</text>
</comment>
<evidence type="ECO:0000259" key="3">
    <source>
        <dbReference type="PROSITE" id="PS50404"/>
    </source>
</evidence>
<dbReference type="PANTHER" id="PTHR44051:SF9">
    <property type="entry name" value="GLUTATHIONE S-TRANSFERASE 1"/>
    <property type="match status" value="1"/>
</dbReference>
<gene>
    <name evidence="5" type="ORF">DL762_007650</name>
</gene>
<dbReference type="InterPro" id="IPR036282">
    <property type="entry name" value="Glutathione-S-Trfase_C_sf"/>
</dbReference>
<dbReference type="InterPro" id="IPR010987">
    <property type="entry name" value="Glutathione-S-Trfase_C-like"/>
</dbReference>
<accession>A0ABY0GYH8</accession>
<dbReference type="Pfam" id="PF13410">
    <property type="entry name" value="GST_C_2"/>
    <property type="match status" value="1"/>
</dbReference>
<proteinExistence type="inferred from homology"/>
<feature type="compositionally biased region" description="Basic and acidic residues" evidence="2">
    <location>
        <begin position="1"/>
        <end position="12"/>
    </location>
</feature>
<dbReference type="Gene3D" id="3.40.30.10">
    <property type="entry name" value="Glutaredoxin"/>
    <property type="match status" value="1"/>
</dbReference>
<name>A0ABY0GYH8_9PEZI</name>
<feature type="compositionally biased region" description="Basic and acidic residues" evidence="2">
    <location>
        <begin position="137"/>
        <end position="156"/>
    </location>
</feature>
<dbReference type="InterPro" id="IPR004045">
    <property type="entry name" value="Glutathione_S-Trfase_N"/>
</dbReference>
<feature type="compositionally biased region" description="Basic and acidic residues" evidence="2">
    <location>
        <begin position="66"/>
        <end position="81"/>
    </location>
</feature>
<comment type="caution">
    <text evidence="5">The sequence shown here is derived from an EMBL/GenBank/DDBJ whole genome shotgun (WGS) entry which is preliminary data.</text>
</comment>
<evidence type="ECO:0008006" key="7">
    <source>
        <dbReference type="Google" id="ProtNLM"/>
    </source>
</evidence>
<dbReference type="SUPFAM" id="SSF52833">
    <property type="entry name" value="Thioredoxin-like"/>
    <property type="match status" value="1"/>
</dbReference>
<dbReference type="SFLD" id="SFLDG00358">
    <property type="entry name" value="Main_(cytGST)"/>
    <property type="match status" value="1"/>
</dbReference>
<evidence type="ECO:0000313" key="6">
    <source>
        <dbReference type="Proteomes" id="UP000294003"/>
    </source>
</evidence>
<protein>
    <recommendedName>
        <fullName evidence="7">Glutathione S-transferase</fullName>
    </recommendedName>
</protein>
<reference evidence="5 6" key="1">
    <citation type="submission" date="2018-06" db="EMBL/GenBank/DDBJ databases">
        <title>Complete Genomes of Monosporascus.</title>
        <authorList>
            <person name="Robinson A.J."/>
            <person name="Natvig D.O."/>
        </authorList>
    </citation>
    <scope>NUCLEOTIDE SEQUENCE [LARGE SCALE GENOMIC DNA]</scope>
    <source>
        <strain evidence="5 6">CBS 609.92</strain>
    </source>
</reference>
<feature type="domain" description="GST C-terminal" evidence="4">
    <location>
        <begin position="266"/>
        <end position="402"/>
    </location>
</feature>
<dbReference type="Pfam" id="PF13409">
    <property type="entry name" value="GST_N_2"/>
    <property type="match status" value="1"/>
</dbReference>
<dbReference type="PROSITE" id="PS50405">
    <property type="entry name" value="GST_CTER"/>
    <property type="match status" value="1"/>
</dbReference>
<dbReference type="InterPro" id="IPR036249">
    <property type="entry name" value="Thioredoxin-like_sf"/>
</dbReference>
<dbReference type="EMBL" id="QJNS01000290">
    <property type="protein sequence ID" value="RYO80411.1"/>
    <property type="molecule type" value="Genomic_DNA"/>
</dbReference>
<dbReference type="Proteomes" id="UP000294003">
    <property type="component" value="Unassembled WGS sequence"/>
</dbReference>
<evidence type="ECO:0000313" key="5">
    <source>
        <dbReference type="EMBL" id="RYO80411.1"/>
    </source>
</evidence>
<evidence type="ECO:0000256" key="1">
    <source>
        <dbReference type="ARBA" id="ARBA00007409"/>
    </source>
</evidence>